<dbReference type="GO" id="GO:0016787">
    <property type="term" value="F:hydrolase activity"/>
    <property type="evidence" value="ECO:0007669"/>
    <property type="project" value="InterPro"/>
</dbReference>
<organism evidence="7 8">
    <name type="scientific">Solanum verrucosum</name>
    <dbReference type="NCBI Taxonomy" id="315347"/>
    <lineage>
        <taxon>Eukaryota</taxon>
        <taxon>Viridiplantae</taxon>
        <taxon>Streptophyta</taxon>
        <taxon>Embryophyta</taxon>
        <taxon>Tracheophyta</taxon>
        <taxon>Spermatophyta</taxon>
        <taxon>Magnoliopsida</taxon>
        <taxon>eudicotyledons</taxon>
        <taxon>Gunneridae</taxon>
        <taxon>Pentapetalae</taxon>
        <taxon>asterids</taxon>
        <taxon>lamiids</taxon>
        <taxon>Solanales</taxon>
        <taxon>Solanaceae</taxon>
        <taxon>Solanoideae</taxon>
        <taxon>Solaneae</taxon>
        <taxon>Solanum</taxon>
    </lineage>
</organism>
<dbReference type="GO" id="GO:0006506">
    <property type="term" value="P:GPI anchor biosynthetic process"/>
    <property type="evidence" value="ECO:0007669"/>
    <property type="project" value="InterPro"/>
</dbReference>
<name>A0AAF0V621_SOLVR</name>
<dbReference type="PANTHER" id="PTHR13315">
    <property type="entry name" value="METALLO PHOSPHOESTERASE RELATED"/>
    <property type="match status" value="1"/>
</dbReference>
<dbReference type="EMBL" id="CP133623">
    <property type="protein sequence ID" value="WMV57386.1"/>
    <property type="molecule type" value="Genomic_DNA"/>
</dbReference>
<evidence type="ECO:0000256" key="1">
    <source>
        <dbReference type="ARBA" id="ARBA00004141"/>
    </source>
</evidence>
<protein>
    <recommendedName>
        <fullName evidence="6">Calcineurin-like phosphoesterase domain-containing protein</fullName>
    </recommendedName>
</protein>
<dbReference type="Pfam" id="PF00149">
    <property type="entry name" value="Metallophos"/>
    <property type="match status" value="1"/>
</dbReference>
<dbReference type="InterPro" id="IPR004843">
    <property type="entry name" value="Calcineurin-like_PHP"/>
</dbReference>
<keyword evidence="3 5" id="KW-1133">Transmembrane helix</keyword>
<feature type="transmembrane region" description="Helical" evidence="5">
    <location>
        <begin position="539"/>
        <end position="562"/>
    </location>
</feature>
<proteinExistence type="predicted"/>
<evidence type="ECO:0000256" key="3">
    <source>
        <dbReference type="ARBA" id="ARBA00022989"/>
    </source>
</evidence>
<reference evidence="7" key="1">
    <citation type="submission" date="2023-08" db="EMBL/GenBank/DDBJ databases">
        <title>A de novo genome assembly of Solanum verrucosum Schlechtendal, a Mexican diploid species geographically isolated from the other diploid A-genome species in potato relatives.</title>
        <authorList>
            <person name="Hosaka K."/>
        </authorList>
    </citation>
    <scope>NUCLEOTIDE SEQUENCE</scope>
    <source>
        <tissue evidence="7">Young leaves</tissue>
    </source>
</reference>
<dbReference type="Gene3D" id="3.60.21.10">
    <property type="match status" value="1"/>
</dbReference>
<evidence type="ECO:0000313" key="7">
    <source>
        <dbReference type="EMBL" id="WMV57386.1"/>
    </source>
</evidence>
<feature type="domain" description="Calcineurin-like phosphoesterase" evidence="6">
    <location>
        <begin position="84"/>
        <end position="332"/>
    </location>
</feature>
<dbReference type="PANTHER" id="PTHR13315:SF4">
    <property type="entry name" value="METALLOPHOSPHOESTERASE, ISOFORM E"/>
    <property type="match status" value="1"/>
</dbReference>
<dbReference type="GO" id="GO:0005783">
    <property type="term" value="C:endoplasmic reticulum"/>
    <property type="evidence" value="ECO:0007669"/>
    <property type="project" value="TreeGrafter"/>
</dbReference>
<sequence>MLKLAVSLSLIWALTLLYGEMFSFWVPFLSCSWSHPPSSSSMVYKGLGWPGSESWSNVALDWCINLCCPWFQTDGVDHQRDYVKIAVLTDPQLMDRTSLHLAPKSFALEAAQFYTDLYMRRAFLSSILPSKPDIILFLGDYFDGGPFLSDEEWQESRSRFKHIFDIDMLEQTTNIKLYYLAGNHDIGYAAFHSRMPEVIKRYEKAFGARNYQFTAGKVDFITIDAQTLDGHPQNNVTPATWEFVKNVSKHLSSNPRVLLTHIPLYRPDQTACGSYRSSSIINQRINRAAQDNEILLGHNSIHRYQNYITEKGTNDLLDSIKPALILSGHDHDQCTVNHKSKYGSVKEHTLGTISWQQGNLFPSYMLLSASNLILPNGSMPEEAISTKVCFLPVQLYIYIWYILLFVMTLLIAVLWPTNGVLFPHYLDGFLMNVRGLISSSFSGGGKKLKSEDEIYEYEEIWDAEGSMHLIKKTFKVSSTCSSDSASVERGNAVMRSVARKQETDTSNPSDVTLHIGSDTAVKALPRTNKSKTKMVIRRLVRTLSIITIIAAFNIPLYMMLLFKDWIDK</sequence>
<evidence type="ECO:0000256" key="4">
    <source>
        <dbReference type="ARBA" id="ARBA00023136"/>
    </source>
</evidence>
<evidence type="ECO:0000256" key="2">
    <source>
        <dbReference type="ARBA" id="ARBA00022692"/>
    </source>
</evidence>
<accession>A0AAF0V621</accession>
<evidence type="ECO:0000313" key="8">
    <source>
        <dbReference type="Proteomes" id="UP001234989"/>
    </source>
</evidence>
<dbReference type="Proteomes" id="UP001234989">
    <property type="component" value="Chromosome 12"/>
</dbReference>
<dbReference type="InterPro" id="IPR029052">
    <property type="entry name" value="Metallo-depent_PP-like"/>
</dbReference>
<dbReference type="FunFam" id="3.60.21.10:FF:000050">
    <property type="entry name" value="Calcineurin-like metallo-phosphoesterase superfamily protein"/>
    <property type="match status" value="1"/>
</dbReference>
<comment type="subcellular location">
    <subcellularLocation>
        <location evidence="1">Membrane</location>
        <topology evidence="1">Multi-pass membrane protein</topology>
    </subcellularLocation>
</comment>
<dbReference type="InterPro" id="IPR033308">
    <property type="entry name" value="PGAP5/Cdc1/Ted1"/>
</dbReference>
<keyword evidence="2 5" id="KW-0812">Transmembrane</keyword>
<keyword evidence="4 5" id="KW-0472">Membrane</keyword>
<dbReference type="SUPFAM" id="SSF56300">
    <property type="entry name" value="Metallo-dependent phosphatases"/>
    <property type="match status" value="1"/>
</dbReference>
<dbReference type="CDD" id="cd07384">
    <property type="entry name" value="MPP_Cdc1_like"/>
    <property type="match status" value="1"/>
</dbReference>
<evidence type="ECO:0000259" key="6">
    <source>
        <dbReference type="Pfam" id="PF00149"/>
    </source>
</evidence>
<keyword evidence="8" id="KW-1185">Reference proteome</keyword>
<dbReference type="GO" id="GO:0016020">
    <property type="term" value="C:membrane"/>
    <property type="evidence" value="ECO:0007669"/>
    <property type="project" value="UniProtKB-SubCell"/>
</dbReference>
<feature type="transmembrane region" description="Helical" evidence="5">
    <location>
        <begin position="395"/>
        <end position="415"/>
    </location>
</feature>
<dbReference type="AlphaFoldDB" id="A0AAF0V621"/>
<gene>
    <name evidence="7" type="ORF">MTR67_050771</name>
</gene>
<evidence type="ECO:0000256" key="5">
    <source>
        <dbReference type="SAM" id="Phobius"/>
    </source>
</evidence>